<dbReference type="EMBL" id="JYDJ01003147">
    <property type="protein sequence ID" value="KRX29586.1"/>
    <property type="molecule type" value="Genomic_DNA"/>
</dbReference>
<proteinExistence type="predicted"/>
<name>A0A0V0SS95_9BILA</name>
<evidence type="ECO:0000313" key="2">
    <source>
        <dbReference type="Proteomes" id="UP000055048"/>
    </source>
</evidence>
<protein>
    <submittedName>
        <fullName evidence="1">Uncharacterized protein</fullName>
    </submittedName>
</protein>
<reference evidence="1 2" key="1">
    <citation type="submission" date="2015-01" db="EMBL/GenBank/DDBJ databases">
        <title>Evolution of Trichinella species and genotypes.</title>
        <authorList>
            <person name="Korhonen P.K."/>
            <person name="Edoardo P."/>
            <person name="Giuseppe L.R."/>
            <person name="Gasser R.B."/>
        </authorList>
    </citation>
    <scope>NUCLEOTIDE SEQUENCE [LARGE SCALE GENOMIC DNA]</scope>
    <source>
        <strain evidence="1">ISS417</strain>
    </source>
</reference>
<organism evidence="1 2">
    <name type="scientific">Trichinella murrelli</name>
    <dbReference type="NCBI Taxonomy" id="144512"/>
    <lineage>
        <taxon>Eukaryota</taxon>
        <taxon>Metazoa</taxon>
        <taxon>Ecdysozoa</taxon>
        <taxon>Nematoda</taxon>
        <taxon>Enoplea</taxon>
        <taxon>Dorylaimia</taxon>
        <taxon>Trichinellida</taxon>
        <taxon>Trichinellidae</taxon>
        <taxon>Trichinella</taxon>
    </lineage>
</organism>
<dbReference type="Proteomes" id="UP000055048">
    <property type="component" value="Unassembled WGS sequence"/>
</dbReference>
<dbReference type="AlphaFoldDB" id="A0A0V0SS95"/>
<evidence type="ECO:0000313" key="1">
    <source>
        <dbReference type="EMBL" id="KRX29586.1"/>
    </source>
</evidence>
<comment type="caution">
    <text evidence="1">The sequence shown here is derived from an EMBL/GenBank/DDBJ whole genome shotgun (WGS) entry which is preliminary data.</text>
</comment>
<accession>A0A0V0SS95</accession>
<sequence>MRTTADVPAVYYYATKILFLSFSKWSLCLHEDTLRIFCINV</sequence>
<keyword evidence="2" id="KW-1185">Reference proteome</keyword>
<gene>
    <name evidence="1" type="ORF">T05_12065</name>
</gene>